<organism evidence="1 2">
    <name type="scientific">Lachancea mirantina</name>
    <dbReference type="NCBI Taxonomy" id="1230905"/>
    <lineage>
        <taxon>Eukaryota</taxon>
        <taxon>Fungi</taxon>
        <taxon>Dikarya</taxon>
        <taxon>Ascomycota</taxon>
        <taxon>Saccharomycotina</taxon>
        <taxon>Saccharomycetes</taxon>
        <taxon>Saccharomycetales</taxon>
        <taxon>Saccharomycetaceae</taxon>
        <taxon>Lachancea</taxon>
    </lineage>
</organism>
<proteinExistence type="predicted"/>
<reference evidence="1 2" key="1">
    <citation type="submission" date="2016-03" db="EMBL/GenBank/DDBJ databases">
        <authorList>
            <person name="Devillers H."/>
        </authorList>
    </citation>
    <scope>NUCLEOTIDE SEQUENCE [LARGE SCALE GENOMIC DNA]</scope>
    <source>
        <strain evidence="1">CBS 11717</strain>
    </source>
</reference>
<evidence type="ECO:0000313" key="2">
    <source>
        <dbReference type="Proteomes" id="UP000191024"/>
    </source>
</evidence>
<name>A0A1G4JP99_9SACH</name>
<keyword evidence="2" id="KW-1185">Reference proteome</keyword>
<dbReference type="EMBL" id="LT598465">
    <property type="protein sequence ID" value="SCU92546.1"/>
    <property type="molecule type" value="Genomic_DNA"/>
</dbReference>
<gene>
    <name evidence="1" type="ORF">LAMI_0E10968G</name>
</gene>
<dbReference type="AlphaFoldDB" id="A0A1G4JP99"/>
<accession>A0A1G4JP99</accession>
<protein>
    <submittedName>
        <fullName evidence="1">LAMI_0E10968g1_1</fullName>
    </submittedName>
</protein>
<dbReference type="STRING" id="1230905.A0A1G4JP99"/>
<sequence length="687" mass="78874">MRFAVSTPSNLRGEESGYRVFDYVDGRILACPRVGSQRAEIDNIIQKFCYVKRKCVAQDPCDCENLIRDGSDYMFIGKSNGLIEVVKDFQFKVNNCIELIPNYILVCQQPRSQLNYTADISMVGLEYKDGLLYCSTCYGDLFIFALNLPSDYEQMQDMGYSQVRSDVFDSFAGRGKSQFYSAEELAFVLHSQYTGRTRLKHICHFLIPAHSDVMSRLPELRERIPCFQETIYANLKKNVSHFHINPLDSFSVLTVAPRTPLSVHKIRLPKLFVDFFIAILTLKTQVMASRQEQIWNLGAACRENFGQDLFEYLKQDSLNRIDYECDPHMWASLIANNGIAELSAFSVWRQKQGHMKDELHDLFNSKLPNSGEKLPMELFSASDTERSLGHGGLTNLHSLGSSSLRREVFARAIDAPKRENAQEKFLRSVRRNTFPVDFKIVETSSNTRVPSGELSDEQDGDDNVTSFFTDNYKDMDIVLLDKFLVLAAFRPKYIDEPAMKVDSFRSFKAAELSTDKESPEVTYTRQKLQNFSAFKKLFMINDSLCLIFDTRGVILLDRFKLRNCKDLLSNCTSSLKLIDYNIGLTNDIALIVKEIKICETCSDCWNDQSIVFEVIVTSVNGEISVLEGWFFQHLRIGKMHLKDKIQINKKHKFVDQIVLLDPDDDQVRQRKRVALQTSDFSKKFHKS</sequence>
<evidence type="ECO:0000313" key="1">
    <source>
        <dbReference type="EMBL" id="SCU92546.1"/>
    </source>
</evidence>
<dbReference type="Proteomes" id="UP000191024">
    <property type="component" value="Chromosome E"/>
</dbReference>
<dbReference type="OrthoDB" id="4036394at2759"/>